<evidence type="ECO:0000313" key="4">
    <source>
        <dbReference type="Proteomes" id="UP000054826"/>
    </source>
</evidence>
<gene>
    <name evidence="3" type="primary">mdh</name>
    <name evidence="3" type="ORF">T4C_2317</name>
</gene>
<sequence>MNESVFKVGKFEREMIRTSLKVVAVLKEHLHVVRSLSVKHISALSGVRQFCSIDSHRNSMFKQYVEKKEMKSFMISSLTKVGADVSHADALADVLIDADYRGHYSHGLNRLDMYIRDFVTGICNVSGSPKVVKENIATALVDGNNLLGPVVGKFCIELAMEKADKCGISMVVAKNSNHYGIAGHYPLYAASKGFIGMSFTNTSPFVLPTHGKQPMYGTNPIAFVAPAEGSDNFALDMATTTVAVGKIELAERKGEKMPSSWAADKTGKETNNPSDALSGGALLPLGGMEITGGYKGYGLGCMVEILCGILADAAWGPNIRRWKDGTKKANLGQCFIAVKVDDFAPNFRSRLQMLLNTLRAEESIDPEMPVLVAGDPERKHMKLCDDLGGIPYHPNQIQYMEICILVKEVAEEKLKITMLKEAFTNSEVKTNVSDAKSLPVVAVGVKRSTAYRAETSIIHKFSENNVHCADGPSNLESMVEVDGMTYAVVRNARVVIPLNWNDEEARTPGKSGTNSNNEDLLSQIEIERDENMQLIPTTSEKQLMNLHFEELRTTDGAVTAEAADESTTGKGIFEKHYWTTLNIYETRSVVVIVISLYFINESKECRFCFYFLEIHCEDDATECVSMEEESTLGCGDWKNKLKAMKGPVRNRFRPKRRYHGKITTPSYLRQVTFDIEWLKFDNFHLNSGGMVDMATFNIILYCRELCYTINIINRLNLSIIFSANISIPLSNVKAMAFTDDNSVVLALKKPASVKYEAFLLLNFRNSKRRLAYHQGFDLFDGSVENSTVHHLKLKQQVASVEILRKLIKFDDGLKDRLVTFKSGLGIVYKESSLPCAELSFLNENVSLISSQEIEHLLHK</sequence>
<proteinExistence type="inferred from homology"/>
<dbReference type="SUPFAM" id="SSF89733">
    <property type="entry name" value="L-sulfolactate dehydrogenase-like"/>
    <property type="match status" value="1"/>
</dbReference>
<protein>
    <submittedName>
        <fullName evidence="3">Malate dehydrogenase</fullName>
    </submittedName>
</protein>
<dbReference type="Pfam" id="PF02615">
    <property type="entry name" value="Ldh_2"/>
    <property type="match status" value="1"/>
</dbReference>
<dbReference type="Proteomes" id="UP000054826">
    <property type="component" value="Unassembled WGS sequence"/>
</dbReference>
<dbReference type="AlphaFoldDB" id="A0A0V1JTN1"/>
<dbReference type="InterPro" id="IPR043143">
    <property type="entry name" value="Mal/L-sulf/L-lact_DH-like_NADP"/>
</dbReference>
<dbReference type="Gene3D" id="3.30.1370.60">
    <property type="entry name" value="Hypothetical oxidoreductase yiak, domain 2"/>
    <property type="match status" value="1"/>
</dbReference>
<keyword evidence="2" id="KW-0560">Oxidoreductase</keyword>
<dbReference type="InterPro" id="IPR003767">
    <property type="entry name" value="Malate/L-lactate_DH-like"/>
</dbReference>
<accession>A0A0V1JTN1</accession>
<dbReference type="PANTHER" id="PTHR11091:SF0">
    <property type="entry name" value="MALATE DEHYDROGENASE"/>
    <property type="match status" value="1"/>
</dbReference>
<dbReference type="InterPro" id="IPR043144">
    <property type="entry name" value="Mal/L-sulf/L-lact_DH-like_ah"/>
</dbReference>
<comment type="caution">
    <text evidence="3">The sequence shown here is derived from an EMBL/GenBank/DDBJ whole genome shotgun (WGS) entry which is preliminary data.</text>
</comment>
<dbReference type="EMBL" id="JYDV01000047">
    <property type="protein sequence ID" value="KRZ38336.1"/>
    <property type="molecule type" value="Genomic_DNA"/>
</dbReference>
<comment type="similarity">
    <text evidence="1">Belongs to the LDH2/MDH2 oxidoreductase family.</text>
</comment>
<organism evidence="3 4">
    <name type="scientific">Trichinella pseudospiralis</name>
    <name type="common">Parasitic roundworm</name>
    <dbReference type="NCBI Taxonomy" id="6337"/>
    <lineage>
        <taxon>Eukaryota</taxon>
        <taxon>Metazoa</taxon>
        <taxon>Ecdysozoa</taxon>
        <taxon>Nematoda</taxon>
        <taxon>Enoplea</taxon>
        <taxon>Dorylaimia</taxon>
        <taxon>Trichinellida</taxon>
        <taxon>Trichinellidae</taxon>
        <taxon>Trichinella</taxon>
    </lineage>
</organism>
<evidence type="ECO:0000313" key="3">
    <source>
        <dbReference type="EMBL" id="KRZ38336.1"/>
    </source>
</evidence>
<dbReference type="PANTHER" id="PTHR11091">
    <property type="entry name" value="OXIDOREDUCTASE-RELATED"/>
    <property type="match status" value="1"/>
</dbReference>
<name>A0A0V1JTN1_TRIPS</name>
<evidence type="ECO:0000256" key="2">
    <source>
        <dbReference type="ARBA" id="ARBA00023002"/>
    </source>
</evidence>
<dbReference type="Gene3D" id="1.10.1530.10">
    <property type="match status" value="1"/>
</dbReference>
<dbReference type="InterPro" id="IPR036111">
    <property type="entry name" value="Mal/L-sulfo/L-lacto_DH-like_sf"/>
</dbReference>
<evidence type="ECO:0000256" key="1">
    <source>
        <dbReference type="ARBA" id="ARBA00006056"/>
    </source>
</evidence>
<dbReference type="GO" id="GO:0016491">
    <property type="term" value="F:oxidoreductase activity"/>
    <property type="evidence" value="ECO:0007669"/>
    <property type="project" value="UniProtKB-KW"/>
</dbReference>
<reference evidence="3 4" key="1">
    <citation type="submission" date="2015-01" db="EMBL/GenBank/DDBJ databases">
        <title>Evolution of Trichinella species and genotypes.</title>
        <authorList>
            <person name="Korhonen P.K."/>
            <person name="Edoardo P."/>
            <person name="Giuseppe L.R."/>
            <person name="Gasser R.B."/>
        </authorList>
    </citation>
    <scope>NUCLEOTIDE SEQUENCE [LARGE SCALE GENOMIC DNA]</scope>
    <source>
        <strain evidence="3">ISS176</strain>
    </source>
</reference>